<reference evidence="1 2" key="1">
    <citation type="submission" date="2022-01" db="EMBL/GenBank/DDBJ databases">
        <authorList>
            <person name="Xiong W."/>
            <person name="Schranz E."/>
        </authorList>
    </citation>
    <scope>NUCLEOTIDE SEQUENCE [LARGE SCALE GENOMIC DNA]</scope>
</reference>
<keyword evidence="2" id="KW-1185">Reference proteome</keyword>
<dbReference type="AlphaFoldDB" id="A0AAU9MWM8"/>
<proteinExistence type="predicted"/>
<evidence type="ECO:0000313" key="2">
    <source>
        <dbReference type="Proteomes" id="UP001157418"/>
    </source>
</evidence>
<dbReference type="Proteomes" id="UP001157418">
    <property type="component" value="Unassembled WGS sequence"/>
</dbReference>
<evidence type="ECO:0000313" key="1">
    <source>
        <dbReference type="EMBL" id="CAH1425038.1"/>
    </source>
</evidence>
<protein>
    <submittedName>
        <fullName evidence="1">Uncharacterized protein</fullName>
    </submittedName>
</protein>
<comment type="caution">
    <text evidence="1">The sequence shown here is derived from an EMBL/GenBank/DDBJ whole genome shotgun (WGS) entry which is preliminary data.</text>
</comment>
<dbReference type="EMBL" id="CAKMRJ010002136">
    <property type="protein sequence ID" value="CAH1425038.1"/>
    <property type="molecule type" value="Genomic_DNA"/>
</dbReference>
<organism evidence="1 2">
    <name type="scientific">Lactuca virosa</name>
    <dbReference type="NCBI Taxonomy" id="75947"/>
    <lineage>
        <taxon>Eukaryota</taxon>
        <taxon>Viridiplantae</taxon>
        <taxon>Streptophyta</taxon>
        <taxon>Embryophyta</taxon>
        <taxon>Tracheophyta</taxon>
        <taxon>Spermatophyta</taxon>
        <taxon>Magnoliopsida</taxon>
        <taxon>eudicotyledons</taxon>
        <taxon>Gunneridae</taxon>
        <taxon>Pentapetalae</taxon>
        <taxon>asterids</taxon>
        <taxon>campanulids</taxon>
        <taxon>Asterales</taxon>
        <taxon>Asteraceae</taxon>
        <taxon>Cichorioideae</taxon>
        <taxon>Cichorieae</taxon>
        <taxon>Lactucinae</taxon>
        <taxon>Lactuca</taxon>
    </lineage>
</organism>
<name>A0AAU9MWM8_9ASTR</name>
<gene>
    <name evidence="1" type="ORF">LVIROSA_LOCUS12201</name>
</gene>
<accession>A0AAU9MWM8</accession>
<sequence>MSTLKKFQNDDGDLDIYLFKSLSKWSLPFSISYLLLLAGWRKTMYVMFWQPKLPLDSFWPIGCKPATHSHQQNRKKGKSTDGCFFLLPPTSTTVFHSSASHHQHDFFIQICIVIDGEALSLLHGEILL</sequence>